<feature type="compositionally biased region" description="Basic and acidic residues" evidence="1">
    <location>
        <begin position="1"/>
        <end position="21"/>
    </location>
</feature>
<organism evidence="2 3">
    <name type="scientific">Clavelina lepadiformis</name>
    <name type="common">Light-bulb sea squirt</name>
    <name type="synonym">Ascidia lepadiformis</name>
    <dbReference type="NCBI Taxonomy" id="159417"/>
    <lineage>
        <taxon>Eukaryota</taxon>
        <taxon>Metazoa</taxon>
        <taxon>Chordata</taxon>
        <taxon>Tunicata</taxon>
        <taxon>Ascidiacea</taxon>
        <taxon>Aplousobranchia</taxon>
        <taxon>Clavelinidae</taxon>
        <taxon>Clavelina</taxon>
    </lineage>
</organism>
<reference evidence="2 3" key="1">
    <citation type="submission" date="2024-02" db="EMBL/GenBank/DDBJ databases">
        <authorList>
            <person name="Daric V."/>
            <person name="Darras S."/>
        </authorList>
    </citation>
    <scope>NUCLEOTIDE SEQUENCE [LARGE SCALE GENOMIC DNA]</scope>
</reference>
<evidence type="ECO:0000313" key="3">
    <source>
        <dbReference type="Proteomes" id="UP001642483"/>
    </source>
</evidence>
<feature type="compositionally biased region" description="Basic residues" evidence="1">
    <location>
        <begin position="28"/>
        <end position="41"/>
    </location>
</feature>
<feature type="region of interest" description="Disordered" evidence="1">
    <location>
        <begin position="232"/>
        <end position="256"/>
    </location>
</feature>
<evidence type="ECO:0000256" key="1">
    <source>
        <dbReference type="SAM" id="MobiDB-lite"/>
    </source>
</evidence>
<gene>
    <name evidence="2" type="ORF">CVLEPA_LOCUS5607</name>
</gene>
<accession>A0ABP0F8S5</accession>
<sequence length="503" mass="57451">MRHKEIDDKDKFFSQMREHLDSPGLNKLQKRRRRKKRKRAKSSQPAMHHVASAKIKSVGGSPIKPSHRRVLRKAGEKLKHGINKLWNSDSIKRKRQWLIDYAIERTKLLTASKVCYASSLKDEAASALTSFENSNTSLCKVSEKQVKLTRVLSDTSTANSNTLHLEKEEPSFFSEFSKKTTDDDILSSDVDLQDILHCSSSDTSLHSTLTESHVPEKDITDSERGYTFIKSSKPCKSQPGENVVREHETKRSSNEEKVNNILRCKGQPKLEDPREYLAFDNTTARNANAIVKSIAEYLEQNCKDRNKEDESQFHQSYDTPPERSNQTQFIDNWFHYDASSSKNLRSVSMQPSTTSYKTNQARPPVLHQKGDGISKRRNVRPIHTETFSDQQSSSCQYLTKNIPSLSHCPSQQRVSHGSLSKQQMCIFPDLSDSDSDDDNIARLRGLTQFHFPDLPLKYPFKYPVYNHTLSSRNLVWPSTQFASCLSSSDSSPDIPYSKTFSRH</sequence>
<feature type="region of interest" description="Disordered" evidence="1">
    <location>
        <begin position="351"/>
        <end position="371"/>
    </location>
</feature>
<comment type="caution">
    <text evidence="2">The sequence shown here is derived from an EMBL/GenBank/DDBJ whole genome shotgun (WGS) entry which is preliminary data.</text>
</comment>
<feature type="region of interest" description="Disordered" evidence="1">
    <location>
        <begin position="306"/>
        <end position="325"/>
    </location>
</feature>
<evidence type="ECO:0000313" key="2">
    <source>
        <dbReference type="EMBL" id="CAK8676119.1"/>
    </source>
</evidence>
<dbReference type="Proteomes" id="UP001642483">
    <property type="component" value="Unassembled WGS sequence"/>
</dbReference>
<feature type="compositionally biased region" description="Polar residues" evidence="1">
    <location>
        <begin position="313"/>
        <end position="325"/>
    </location>
</feature>
<keyword evidence="3" id="KW-1185">Reference proteome</keyword>
<proteinExistence type="predicted"/>
<feature type="compositionally biased region" description="Polar residues" evidence="1">
    <location>
        <begin position="351"/>
        <end position="361"/>
    </location>
</feature>
<protein>
    <submittedName>
        <fullName evidence="2">Uncharacterized protein</fullName>
    </submittedName>
</protein>
<feature type="compositionally biased region" description="Basic and acidic residues" evidence="1">
    <location>
        <begin position="243"/>
        <end position="256"/>
    </location>
</feature>
<feature type="region of interest" description="Disordered" evidence="1">
    <location>
        <begin position="1"/>
        <end position="66"/>
    </location>
</feature>
<name>A0ABP0F8S5_CLALP</name>
<dbReference type="EMBL" id="CAWYQH010000024">
    <property type="protein sequence ID" value="CAK8676119.1"/>
    <property type="molecule type" value="Genomic_DNA"/>
</dbReference>